<dbReference type="AlphaFoldDB" id="A0A1G7KRJ9"/>
<dbReference type="InterPro" id="IPR000888">
    <property type="entry name" value="RmlC-like"/>
</dbReference>
<evidence type="ECO:0000313" key="5">
    <source>
        <dbReference type="Proteomes" id="UP000199406"/>
    </source>
</evidence>
<dbReference type="GO" id="GO:0000271">
    <property type="term" value="P:polysaccharide biosynthetic process"/>
    <property type="evidence" value="ECO:0007669"/>
    <property type="project" value="TreeGrafter"/>
</dbReference>
<dbReference type="SUPFAM" id="SSF51182">
    <property type="entry name" value="RmlC-like cupins"/>
    <property type="match status" value="1"/>
</dbReference>
<gene>
    <name evidence="4" type="ORF">SAMN05660662_2031</name>
</gene>
<organism evidence="4 5">
    <name type="scientific">Blastococcus aurantiacus</name>
    <dbReference type="NCBI Taxonomy" id="1550231"/>
    <lineage>
        <taxon>Bacteria</taxon>
        <taxon>Bacillati</taxon>
        <taxon>Actinomycetota</taxon>
        <taxon>Actinomycetes</taxon>
        <taxon>Geodermatophilales</taxon>
        <taxon>Geodermatophilaceae</taxon>
        <taxon>Blastococcus</taxon>
    </lineage>
</organism>
<name>A0A1G7KRJ9_9ACTN</name>
<evidence type="ECO:0000313" key="4">
    <source>
        <dbReference type="EMBL" id="SDF39832.1"/>
    </source>
</evidence>
<comment type="similarity">
    <text evidence="1">Belongs to the dTDP-4-dehydrorhamnose 3,5-epimerase family.</text>
</comment>
<evidence type="ECO:0000256" key="2">
    <source>
        <dbReference type="PIRSR" id="PIRSR600888-1"/>
    </source>
</evidence>
<dbReference type="PANTHER" id="PTHR21047">
    <property type="entry name" value="DTDP-6-DEOXY-D-GLUCOSE-3,5 EPIMERASE"/>
    <property type="match status" value="1"/>
</dbReference>
<dbReference type="InterPro" id="IPR014710">
    <property type="entry name" value="RmlC-like_jellyroll"/>
</dbReference>
<dbReference type="InterPro" id="IPR011051">
    <property type="entry name" value="RmlC_Cupin_sf"/>
</dbReference>
<accession>A0A1G7KRJ9</accession>
<dbReference type="STRING" id="1550231.SAMN05660662_2031"/>
<dbReference type="CDD" id="cd00438">
    <property type="entry name" value="cupin_RmlC"/>
    <property type="match status" value="1"/>
</dbReference>
<reference evidence="5" key="1">
    <citation type="submission" date="2016-10" db="EMBL/GenBank/DDBJ databases">
        <authorList>
            <person name="Varghese N."/>
            <person name="Submissions S."/>
        </authorList>
    </citation>
    <scope>NUCLEOTIDE SEQUENCE [LARGE SCALE GENOMIC DNA]</scope>
    <source>
        <strain evidence="5">DSM 44268</strain>
    </source>
</reference>
<evidence type="ECO:0000256" key="3">
    <source>
        <dbReference type="PIRSR" id="PIRSR600888-3"/>
    </source>
</evidence>
<dbReference type="EMBL" id="FNBT01000003">
    <property type="protein sequence ID" value="SDF39832.1"/>
    <property type="molecule type" value="Genomic_DNA"/>
</dbReference>
<dbReference type="Proteomes" id="UP000199406">
    <property type="component" value="Unassembled WGS sequence"/>
</dbReference>
<dbReference type="GO" id="GO:0008830">
    <property type="term" value="F:dTDP-4-dehydrorhamnose 3,5-epimerase activity"/>
    <property type="evidence" value="ECO:0007669"/>
    <property type="project" value="InterPro"/>
</dbReference>
<protein>
    <submittedName>
        <fullName evidence="4">dTDP-4-dehydrorhamnose 3,5-epimerase</fullName>
    </submittedName>
</protein>
<feature type="site" description="Participates in a stacking interaction with the thymidine ring of dTDP-4-oxo-6-deoxyglucose" evidence="3">
    <location>
        <position position="155"/>
    </location>
</feature>
<dbReference type="GO" id="GO:0005829">
    <property type="term" value="C:cytosol"/>
    <property type="evidence" value="ECO:0007669"/>
    <property type="project" value="TreeGrafter"/>
</dbReference>
<feature type="active site" description="Proton donor" evidence="2">
    <location>
        <position position="149"/>
    </location>
</feature>
<dbReference type="PANTHER" id="PTHR21047:SF2">
    <property type="entry name" value="THYMIDINE DIPHOSPHO-4-KETO-RHAMNOSE 3,5-EPIMERASE"/>
    <property type="match status" value="1"/>
</dbReference>
<proteinExistence type="inferred from homology"/>
<dbReference type="GO" id="GO:0019305">
    <property type="term" value="P:dTDP-rhamnose biosynthetic process"/>
    <property type="evidence" value="ECO:0007669"/>
    <property type="project" value="TreeGrafter"/>
</dbReference>
<evidence type="ECO:0000256" key="1">
    <source>
        <dbReference type="ARBA" id="ARBA00010154"/>
    </source>
</evidence>
<sequence>MQERNRGGGGCCRYRAPVEIRELAVPDSYAFDLVPHGDTRGRFTEWYRADLLSQAVGHSLPLAQANHSVSARGVLRGIHFALVPPGQAKYVYCPAGRVLDVVIDVRVGSPTFGVHDSVVLDSEQPRAVYLAEGLGHGFVSLADGSSLTYLVSSGYDPAREFGVHPLDPALDLPWPADLEFELSAKDQAAPTLAEAQAQGLLPTYAESTARYSELRGR</sequence>
<dbReference type="Gene3D" id="2.60.120.10">
    <property type="entry name" value="Jelly Rolls"/>
    <property type="match status" value="1"/>
</dbReference>
<dbReference type="Pfam" id="PF00908">
    <property type="entry name" value="dTDP_sugar_isom"/>
    <property type="match status" value="1"/>
</dbReference>
<feature type="active site" description="Proton acceptor" evidence="2">
    <location>
        <position position="79"/>
    </location>
</feature>
<keyword evidence="5" id="KW-1185">Reference proteome</keyword>